<proteinExistence type="predicted"/>
<dbReference type="STRING" id="4540.A0A3L6P9N6"/>
<dbReference type="PANTHER" id="PTHR34709:SF72">
    <property type="entry name" value="OS07G0130000 PROTEIN"/>
    <property type="match status" value="1"/>
</dbReference>
<comment type="caution">
    <text evidence="2">The sequence shown here is derived from an EMBL/GenBank/DDBJ whole genome shotgun (WGS) entry which is preliminary data.</text>
</comment>
<dbReference type="SUPFAM" id="SSF81383">
    <property type="entry name" value="F-box domain"/>
    <property type="match status" value="1"/>
</dbReference>
<evidence type="ECO:0008006" key="4">
    <source>
        <dbReference type="Google" id="ProtNLM"/>
    </source>
</evidence>
<dbReference type="InterPro" id="IPR055312">
    <property type="entry name" value="FBL15-like"/>
</dbReference>
<evidence type="ECO:0000313" key="3">
    <source>
        <dbReference type="Proteomes" id="UP000275267"/>
    </source>
</evidence>
<keyword evidence="3" id="KW-1185">Reference proteome</keyword>
<dbReference type="Proteomes" id="UP000275267">
    <property type="component" value="Unassembled WGS sequence"/>
</dbReference>
<dbReference type="OrthoDB" id="696377at2759"/>
<feature type="region of interest" description="Disordered" evidence="1">
    <location>
        <begin position="394"/>
        <end position="440"/>
    </location>
</feature>
<sequence>MAADQAGDRADRISGHPDDLLDGILVHLRCTAEAARTSVLSRRWRRVWTTLPELYFCDIHEPAERAVRAQDRVDAALDAHAAAATVSRLELKMPYSSSHVALERVSSWLRFASRRLAGELRLSLPCGHGDDGVKVEPEQRHVALPVCAGATAISFHHVMSHTLRFPPPPAGGTFAALATLRIRLARVDGPELEVVLSSACPRLKRLVLVEIFLRDEARGLSVRSESMEKLHVIMSFMTRGRLEVVAPELQTLSLLVAWDVRIAAPKLAELNWFKFRYDPARQRFEEAGLHLRRLWVVTEPSGAAAPMERFNKVDELILFVEIPKTVKDYERHVLGISTFSMCQILTVYFRAESRAFIPTMLHILKKCRGIRKLVVYFSIPTKYSLRDDHLPERGLKDGRELAGKPPLNQAGPTIPETDATVFPNGGTRASSSRGWGDRSRSQRPIQAILAWLPSTAAAARTSAVSRRWRHVWTSVPALSFHVEQKPLREYSSTDAALDAYSDSAALSRLTIDVDVPSLAPRIAPWLRFASLRLAGELRLTLKGGAPKQPVMMGPLVHHPIAMGPFVHQPVLLAIGDLMQQLELAACERATRIDLAGINFALRLPPAGAFAALRILRISVTDLVRGDVGHLVSTQCPRLRDLELCGVTLEAANLSISSPLSRDSCSGVSASRTKGGSMSLPREINYCLRHGCTCVPPVSGLPTTWCWIHSRRWRFSSFTGAVEEVELLKLLFGCNIKIRRLAIHTASGVSLSQEMQKRIWGLARPHRISLEFETTQFSR</sequence>
<reference evidence="3" key="1">
    <citation type="journal article" date="2019" name="Nat. Commun.">
        <title>The genome of broomcorn millet.</title>
        <authorList>
            <person name="Zou C."/>
            <person name="Miki D."/>
            <person name="Li D."/>
            <person name="Tang Q."/>
            <person name="Xiao L."/>
            <person name="Rajput S."/>
            <person name="Deng P."/>
            <person name="Jia W."/>
            <person name="Huang R."/>
            <person name="Zhang M."/>
            <person name="Sun Y."/>
            <person name="Hu J."/>
            <person name="Fu X."/>
            <person name="Schnable P.S."/>
            <person name="Li F."/>
            <person name="Zhang H."/>
            <person name="Feng B."/>
            <person name="Zhu X."/>
            <person name="Liu R."/>
            <person name="Schnable J.C."/>
            <person name="Zhu J.-K."/>
            <person name="Zhang H."/>
        </authorList>
    </citation>
    <scope>NUCLEOTIDE SEQUENCE [LARGE SCALE GENOMIC DNA]</scope>
</reference>
<dbReference type="InterPro" id="IPR036047">
    <property type="entry name" value="F-box-like_dom_sf"/>
</dbReference>
<name>A0A3L6P9N6_PANMI</name>
<evidence type="ECO:0000256" key="1">
    <source>
        <dbReference type="SAM" id="MobiDB-lite"/>
    </source>
</evidence>
<evidence type="ECO:0000313" key="2">
    <source>
        <dbReference type="EMBL" id="RLM52717.1"/>
    </source>
</evidence>
<dbReference type="PANTHER" id="PTHR34709">
    <property type="entry name" value="OS10G0396666 PROTEIN"/>
    <property type="match status" value="1"/>
</dbReference>
<dbReference type="AlphaFoldDB" id="A0A3L6P9N6"/>
<protein>
    <recommendedName>
        <fullName evidence="4">F-box domain-containing protein</fullName>
    </recommendedName>
</protein>
<accession>A0A3L6P9N6</accession>
<gene>
    <name evidence="2" type="ORF">C2845_PMPSC042093</name>
</gene>
<organism evidence="2 3">
    <name type="scientific">Panicum miliaceum</name>
    <name type="common">Proso millet</name>
    <name type="synonym">Broomcorn millet</name>
    <dbReference type="NCBI Taxonomy" id="4540"/>
    <lineage>
        <taxon>Eukaryota</taxon>
        <taxon>Viridiplantae</taxon>
        <taxon>Streptophyta</taxon>
        <taxon>Embryophyta</taxon>
        <taxon>Tracheophyta</taxon>
        <taxon>Spermatophyta</taxon>
        <taxon>Magnoliopsida</taxon>
        <taxon>Liliopsida</taxon>
        <taxon>Poales</taxon>
        <taxon>Poaceae</taxon>
        <taxon>PACMAD clade</taxon>
        <taxon>Panicoideae</taxon>
        <taxon>Panicodae</taxon>
        <taxon>Paniceae</taxon>
        <taxon>Panicinae</taxon>
        <taxon>Panicum</taxon>
        <taxon>Panicum sect. Panicum</taxon>
    </lineage>
</organism>
<dbReference type="EMBL" id="PQIB02000161">
    <property type="protein sequence ID" value="RLM52717.1"/>
    <property type="molecule type" value="Genomic_DNA"/>
</dbReference>